<comment type="caution">
    <text evidence="1">The sequence shown here is derived from an EMBL/GenBank/DDBJ whole genome shotgun (WGS) entry which is preliminary data.</text>
</comment>
<sequence length="53" mass="5295">MKAGIKKFGPTVVKKVVPGKASTLGGALGPAGVIAGGYAGNMAADYLNENYLQ</sequence>
<protein>
    <submittedName>
        <fullName evidence="1">Uncharacterized protein</fullName>
    </submittedName>
</protein>
<reference evidence="1 2" key="1">
    <citation type="submission" date="2020-08" db="EMBL/GenBank/DDBJ databases">
        <authorList>
            <person name="Koutsovoulos G."/>
            <person name="Danchin GJ E."/>
        </authorList>
    </citation>
    <scope>NUCLEOTIDE SEQUENCE [LARGE SCALE GENOMIC DNA]</scope>
</reference>
<gene>
    <name evidence="1" type="ORF">MENT_LOCUS20336</name>
</gene>
<name>A0A6V7V1Y2_MELEN</name>
<proteinExistence type="predicted"/>
<dbReference type="Proteomes" id="UP000580250">
    <property type="component" value="Unassembled WGS sequence"/>
</dbReference>
<dbReference type="EMBL" id="CAJEWN010000147">
    <property type="protein sequence ID" value="CAD2169020.1"/>
    <property type="molecule type" value="Genomic_DNA"/>
</dbReference>
<organism evidence="1 2">
    <name type="scientific">Meloidogyne enterolobii</name>
    <name type="common">Root-knot nematode worm</name>
    <name type="synonym">Meloidogyne mayaguensis</name>
    <dbReference type="NCBI Taxonomy" id="390850"/>
    <lineage>
        <taxon>Eukaryota</taxon>
        <taxon>Metazoa</taxon>
        <taxon>Ecdysozoa</taxon>
        <taxon>Nematoda</taxon>
        <taxon>Chromadorea</taxon>
        <taxon>Rhabditida</taxon>
        <taxon>Tylenchina</taxon>
        <taxon>Tylenchomorpha</taxon>
        <taxon>Tylenchoidea</taxon>
        <taxon>Meloidogynidae</taxon>
        <taxon>Meloidogyninae</taxon>
        <taxon>Meloidogyne</taxon>
    </lineage>
</organism>
<evidence type="ECO:0000313" key="2">
    <source>
        <dbReference type="Proteomes" id="UP000580250"/>
    </source>
</evidence>
<accession>A0A6V7V1Y2</accession>
<dbReference type="AlphaFoldDB" id="A0A6V7V1Y2"/>
<evidence type="ECO:0000313" key="1">
    <source>
        <dbReference type="EMBL" id="CAD2169020.1"/>
    </source>
</evidence>